<keyword evidence="2" id="KW-1185">Reference proteome</keyword>
<evidence type="ECO:0000313" key="1">
    <source>
        <dbReference type="EMBL" id="MDB1123335.1"/>
    </source>
</evidence>
<reference evidence="1 2" key="1">
    <citation type="submission" date="2023-01" db="EMBL/GenBank/DDBJ databases">
        <title>Vibrio sp. KJ40-1 sp.nov, isolated from marine algae.</title>
        <authorList>
            <person name="Butt M."/>
            <person name="Kim J.M.J."/>
            <person name="Jeon C.O.C."/>
        </authorList>
    </citation>
    <scope>NUCLEOTIDE SEQUENCE [LARGE SCALE GENOMIC DNA]</scope>
    <source>
        <strain evidence="1 2">KJ40-1</strain>
    </source>
</reference>
<protein>
    <submittedName>
        <fullName evidence="1">DUF3379 family protein</fullName>
    </submittedName>
</protein>
<sequence length="238" mass="26152">MDDLEFRRMILSEPKLRNKDINDAIQHSEANQVFADDILNLDAKIEQAMKVDVPDDLADRILFNHSAQPEKKSFTKQMLAMAASAAFAAGLIIGQVNWTPLLIGSANASLADTAVEHVIHESPFVNNLDESVSSTQINAKLRPFAYQFTETFPYHVYYLNHCGFGSSNALHMVFKGEQGRITLFVTNIGTEQAIDFNKDGMSGVVVPIEGSSVILVGEEGENIQKIAANLTSIIKPTL</sequence>
<organism evidence="1 2">
    <name type="scientific">Vibrio algarum</name>
    <dbReference type="NCBI Taxonomy" id="3020714"/>
    <lineage>
        <taxon>Bacteria</taxon>
        <taxon>Pseudomonadati</taxon>
        <taxon>Pseudomonadota</taxon>
        <taxon>Gammaproteobacteria</taxon>
        <taxon>Vibrionales</taxon>
        <taxon>Vibrionaceae</taxon>
        <taxon>Vibrio</taxon>
    </lineage>
</organism>
<dbReference type="RefSeq" id="WP_272133820.1">
    <property type="nucleotide sequence ID" value="NZ_JAQLOI010000001.1"/>
</dbReference>
<dbReference type="InterPro" id="IPR021806">
    <property type="entry name" value="DUF3379"/>
</dbReference>
<proteinExistence type="predicted"/>
<accession>A0ABT4YP73</accession>
<dbReference type="EMBL" id="JAQLOI010000001">
    <property type="protein sequence ID" value="MDB1123335.1"/>
    <property type="molecule type" value="Genomic_DNA"/>
</dbReference>
<dbReference type="Pfam" id="PF11859">
    <property type="entry name" value="DUF3379"/>
    <property type="match status" value="1"/>
</dbReference>
<name>A0ABT4YP73_9VIBR</name>
<dbReference type="Proteomes" id="UP001210678">
    <property type="component" value="Unassembled WGS sequence"/>
</dbReference>
<comment type="caution">
    <text evidence="1">The sequence shown here is derived from an EMBL/GenBank/DDBJ whole genome shotgun (WGS) entry which is preliminary data.</text>
</comment>
<evidence type="ECO:0000313" key="2">
    <source>
        <dbReference type="Proteomes" id="UP001210678"/>
    </source>
</evidence>
<gene>
    <name evidence="1" type="ORF">PGX00_06535</name>
</gene>